<evidence type="ECO:0000256" key="6">
    <source>
        <dbReference type="ARBA" id="ARBA00022763"/>
    </source>
</evidence>
<keyword evidence="9" id="KW-0539">Nucleus</keyword>
<dbReference type="PANTHER" id="PTHR28547:SF1">
    <property type="entry name" value="PROTEIN MMS22-LIKE"/>
    <property type="match status" value="1"/>
</dbReference>
<dbReference type="InterPro" id="IPR042320">
    <property type="entry name" value="MMS22-like"/>
</dbReference>
<dbReference type="Pfam" id="PF14910">
    <property type="entry name" value="MMS22L_N"/>
    <property type="match status" value="1"/>
</dbReference>
<dbReference type="RefSeq" id="XP_065649123.1">
    <property type="nucleotide sequence ID" value="XM_065793051.1"/>
</dbReference>
<evidence type="ECO:0000256" key="7">
    <source>
        <dbReference type="ARBA" id="ARBA00022853"/>
    </source>
</evidence>
<evidence type="ECO:0000259" key="11">
    <source>
        <dbReference type="Pfam" id="PF14910"/>
    </source>
</evidence>
<dbReference type="GeneID" id="101236770"/>
<keyword evidence="13" id="KW-1185">Reference proteome</keyword>
<dbReference type="Proteomes" id="UP001652625">
    <property type="component" value="Chromosome 03"/>
</dbReference>
<feature type="domain" description="MMS22-like C-terminal" evidence="12">
    <location>
        <begin position="743"/>
        <end position="1115"/>
    </location>
</feature>
<evidence type="ECO:0000256" key="10">
    <source>
        <dbReference type="ARBA" id="ARBA00033326"/>
    </source>
</evidence>
<evidence type="ECO:0000313" key="14">
    <source>
        <dbReference type="RefSeq" id="XP_065649123.1"/>
    </source>
</evidence>
<dbReference type="InterPro" id="IPR029425">
    <property type="entry name" value="MMS22L_N"/>
</dbReference>
<keyword evidence="8" id="KW-0234">DNA repair</keyword>
<keyword evidence="5" id="KW-0158">Chromosome</keyword>
<dbReference type="Pfam" id="PF14911">
    <property type="entry name" value="MMS22L_C"/>
    <property type="match status" value="1"/>
</dbReference>
<organism evidence="13 14">
    <name type="scientific">Hydra vulgaris</name>
    <name type="common">Hydra</name>
    <name type="synonym">Hydra attenuata</name>
    <dbReference type="NCBI Taxonomy" id="6087"/>
    <lineage>
        <taxon>Eukaryota</taxon>
        <taxon>Metazoa</taxon>
        <taxon>Cnidaria</taxon>
        <taxon>Hydrozoa</taxon>
        <taxon>Hydroidolina</taxon>
        <taxon>Anthoathecata</taxon>
        <taxon>Aplanulata</taxon>
        <taxon>Hydridae</taxon>
        <taxon>Hydra</taxon>
    </lineage>
</organism>
<evidence type="ECO:0000256" key="4">
    <source>
        <dbReference type="ARBA" id="ARBA00021061"/>
    </source>
</evidence>
<name>A0ABM4BJB1_HYDVU</name>
<dbReference type="InterPro" id="IPR029424">
    <property type="entry name" value="MMS22L_C"/>
</dbReference>
<feature type="domain" description="Protein MMS22-like N-terminal" evidence="11">
    <location>
        <begin position="197"/>
        <end position="620"/>
    </location>
</feature>
<evidence type="ECO:0000259" key="12">
    <source>
        <dbReference type="Pfam" id="PF14911"/>
    </source>
</evidence>
<proteinExistence type="inferred from homology"/>
<evidence type="ECO:0000256" key="5">
    <source>
        <dbReference type="ARBA" id="ARBA00022454"/>
    </source>
</evidence>
<evidence type="ECO:0000256" key="3">
    <source>
        <dbReference type="ARBA" id="ARBA00006585"/>
    </source>
</evidence>
<sequence length="1124" mass="129705">MNEEEKSFAHLLSSNCFQNESRCFTCGKDPNGGSPFVKSGCLINVLHGITNYDEKPMRFQSLRFFDQSISFRQIVVGKKQSDWFNALRFHLNKLEMTSDKSESVVGNAKVCREEVNKFLNYILHLTQLSMLNINATEEVIRLGNVRRRLYQLSPDILMCTNALQQSYFHLCLEMGAYSLLLVTSLFTKDTGSQDLMELFDCVTQYLVWDLVYLANYVYQKDPVTNVWNKGLFYCSCTNEMWLLLIHILDTTSKKLKTQSFWSILSYTINKLGSESEKNENRMRKPNFIWNTSSEFKLWLICKVAPIYRTSESGFQLSNDVCKKTIVPGNWQAVQELVQEVLQRDNTDEKCLVFLLRVCYQLNEHWSFHFDVFKTLWDHVNKMMPSYHQKNLSNLDSYINHAAQITPLIKFDACKQVVSEQVILNGEIQSFDLFCGVLERIVIRVKDLSPQFLSQIKGRILSKFHKRRMEDITPVDFERFGTLFLKSAIVFDSMDIVHKMCSHITCISFDHKSFSIKKSIFLVLFTGVLICKNEKYQIDYLIEKIVELFTKVVAKHCLQDTTHQDTWSLICFYFECMEQSLDFVTFLPGEEKLLCPAYSKLLTIMSRTERLVVLRHIKIIFSCSYIQGKLKDLLINQLWTVVFSHIEEVGSDDLVADLLADFTVLSLLSKEIAPVKFQELFSKFSNSTSHSLNFKCIYLSKVLLSSEVINLLSHEEQSYHKNLLINTWIHCVLLSNVNKINSLEFTRALFEIKEFSNYIKNIDDTKFPPCDFSSLVLLKFIVGIGRSHMIQQSITEAFSFRKTIDIFFRNVLDICRPVLMSCECMKTVELMFIVNGNLVKYCAKAIYSKSSPVCLLPQMLDLFVLPLNSSKKPFPPLFLEKSTEHLHLFLSGLIALDFKKDDFLARKIKEIFHRYFVQSSVQCFINRSSNPFLIALKESPEGMTSKQSRDYKYFVLNLLRDHFLYLPQPPEQLAAVLYFISSLLQTADSEEELINCADMVLIKILNCLLACEKLRGKGEPPYVRQLVMSILKVIFDASYKKCSIESHLATILISFASEKISSQRGMILDTLALVGSLNISVLKIAIPSLHKLVLEEEKRGGGDNNIDLRNSYVLLKEMSECDFSV</sequence>
<protein>
    <recommendedName>
        <fullName evidence="4">Protein MMS22-like</fullName>
    </recommendedName>
    <alternativeName>
        <fullName evidence="10">Methyl methanesulfonate-sensitivity protein 22-like</fullName>
    </alternativeName>
</protein>
<evidence type="ECO:0000256" key="9">
    <source>
        <dbReference type="ARBA" id="ARBA00023242"/>
    </source>
</evidence>
<dbReference type="PANTHER" id="PTHR28547">
    <property type="entry name" value="PROTEIN MMS22-LIKE"/>
    <property type="match status" value="1"/>
</dbReference>
<reference evidence="14" key="1">
    <citation type="submission" date="2025-08" db="UniProtKB">
        <authorList>
            <consortium name="RefSeq"/>
        </authorList>
    </citation>
    <scope>IDENTIFICATION</scope>
</reference>
<evidence type="ECO:0000313" key="13">
    <source>
        <dbReference type="Proteomes" id="UP001652625"/>
    </source>
</evidence>
<keyword evidence="6" id="KW-0227">DNA damage</keyword>
<comment type="subcellular location">
    <subcellularLocation>
        <location evidence="2">Chromosome</location>
    </subcellularLocation>
    <subcellularLocation>
        <location evidence="1">Nucleus</location>
    </subcellularLocation>
</comment>
<evidence type="ECO:0000256" key="2">
    <source>
        <dbReference type="ARBA" id="ARBA00004286"/>
    </source>
</evidence>
<evidence type="ECO:0000256" key="8">
    <source>
        <dbReference type="ARBA" id="ARBA00023204"/>
    </source>
</evidence>
<comment type="similarity">
    <text evidence="3">Belongs to the MMS22 family. MMS22L subfamily.</text>
</comment>
<evidence type="ECO:0000256" key="1">
    <source>
        <dbReference type="ARBA" id="ARBA00004123"/>
    </source>
</evidence>
<gene>
    <name evidence="14" type="primary">LOC101236770</name>
</gene>
<accession>A0ABM4BJB1</accession>
<keyword evidence="7" id="KW-0156">Chromatin regulator</keyword>